<comment type="caution">
    <text evidence="3">The sequence shown here is derived from an EMBL/GenBank/DDBJ whole genome shotgun (WGS) entry which is preliminary data.</text>
</comment>
<evidence type="ECO:0000313" key="3">
    <source>
        <dbReference type="EMBL" id="MED6121593.1"/>
    </source>
</evidence>
<feature type="region of interest" description="Disordered" evidence="2">
    <location>
        <begin position="1"/>
        <end position="32"/>
    </location>
</feature>
<evidence type="ECO:0000256" key="2">
    <source>
        <dbReference type="SAM" id="MobiDB-lite"/>
    </source>
</evidence>
<feature type="compositionally biased region" description="Basic residues" evidence="2">
    <location>
        <begin position="16"/>
        <end position="26"/>
    </location>
</feature>
<evidence type="ECO:0000256" key="1">
    <source>
        <dbReference type="SAM" id="Coils"/>
    </source>
</evidence>
<dbReference type="EMBL" id="JASCZI010030345">
    <property type="protein sequence ID" value="MED6121593.1"/>
    <property type="molecule type" value="Genomic_DNA"/>
</dbReference>
<accession>A0ABU6RCF4</accession>
<feature type="compositionally biased region" description="Basic and acidic residues" evidence="2">
    <location>
        <begin position="103"/>
        <end position="118"/>
    </location>
</feature>
<protein>
    <submittedName>
        <fullName evidence="3">Uncharacterized protein</fullName>
    </submittedName>
</protein>
<name>A0ABU6RCF4_9FABA</name>
<feature type="region of interest" description="Disordered" evidence="2">
    <location>
        <begin position="103"/>
        <end position="137"/>
    </location>
</feature>
<proteinExistence type="predicted"/>
<feature type="coiled-coil region" evidence="1">
    <location>
        <begin position="44"/>
        <end position="78"/>
    </location>
</feature>
<organism evidence="3 4">
    <name type="scientific">Stylosanthes scabra</name>
    <dbReference type="NCBI Taxonomy" id="79078"/>
    <lineage>
        <taxon>Eukaryota</taxon>
        <taxon>Viridiplantae</taxon>
        <taxon>Streptophyta</taxon>
        <taxon>Embryophyta</taxon>
        <taxon>Tracheophyta</taxon>
        <taxon>Spermatophyta</taxon>
        <taxon>Magnoliopsida</taxon>
        <taxon>eudicotyledons</taxon>
        <taxon>Gunneridae</taxon>
        <taxon>Pentapetalae</taxon>
        <taxon>rosids</taxon>
        <taxon>fabids</taxon>
        <taxon>Fabales</taxon>
        <taxon>Fabaceae</taxon>
        <taxon>Papilionoideae</taxon>
        <taxon>50 kb inversion clade</taxon>
        <taxon>dalbergioids sensu lato</taxon>
        <taxon>Dalbergieae</taxon>
        <taxon>Pterocarpus clade</taxon>
        <taxon>Stylosanthes</taxon>
    </lineage>
</organism>
<dbReference type="Proteomes" id="UP001341840">
    <property type="component" value="Unassembled WGS sequence"/>
</dbReference>
<evidence type="ECO:0000313" key="4">
    <source>
        <dbReference type="Proteomes" id="UP001341840"/>
    </source>
</evidence>
<sequence>MAEISHKQQKEATKIVRSRSPRKKGVISKDQTIQESKKALRDLLERQTREATIAIEAIKRAEEMTNRQRAILEDAEKREQLELLKKSNKSLLLKGLIPMSFRGDRSKMSGDPNIDKRPKAQNKWCTKHQQRQQRENTKRLQVVSCNLSNLKEENKNSLGAKTKALNSNPKATYKVVGTNTTRPHRTDHPVLSCKQTSYALR</sequence>
<gene>
    <name evidence="3" type="ORF">PIB30_031698</name>
</gene>
<keyword evidence="4" id="KW-1185">Reference proteome</keyword>
<reference evidence="3 4" key="1">
    <citation type="journal article" date="2023" name="Plants (Basel)">
        <title>Bridging the Gap: Combining Genomics and Transcriptomics Approaches to Understand Stylosanthes scabra, an Orphan Legume from the Brazilian Caatinga.</title>
        <authorList>
            <person name="Ferreira-Neto J.R.C."/>
            <person name="da Silva M.D."/>
            <person name="Binneck E."/>
            <person name="de Melo N.F."/>
            <person name="da Silva R.H."/>
            <person name="de Melo A.L.T.M."/>
            <person name="Pandolfi V."/>
            <person name="Bustamante F.O."/>
            <person name="Brasileiro-Vidal A.C."/>
            <person name="Benko-Iseppon A.M."/>
        </authorList>
    </citation>
    <scope>NUCLEOTIDE SEQUENCE [LARGE SCALE GENOMIC DNA]</scope>
    <source>
        <tissue evidence="3">Leaves</tissue>
    </source>
</reference>
<feature type="compositionally biased region" description="Basic and acidic residues" evidence="2">
    <location>
        <begin position="1"/>
        <end position="14"/>
    </location>
</feature>
<keyword evidence="1" id="KW-0175">Coiled coil</keyword>